<feature type="compositionally biased region" description="Polar residues" evidence="1">
    <location>
        <begin position="71"/>
        <end position="80"/>
    </location>
</feature>
<dbReference type="GO" id="GO:0006075">
    <property type="term" value="P:(1-&gt;3)-beta-D-glucan biosynthetic process"/>
    <property type="evidence" value="ECO:0007669"/>
    <property type="project" value="TreeGrafter"/>
</dbReference>
<organism evidence="3 4">
    <name type="scientific">Candida boidinii</name>
    <name type="common">Yeast</name>
    <dbReference type="NCBI Taxonomy" id="5477"/>
    <lineage>
        <taxon>Eukaryota</taxon>
        <taxon>Fungi</taxon>
        <taxon>Dikarya</taxon>
        <taxon>Ascomycota</taxon>
        <taxon>Saccharomycotina</taxon>
        <taxon>Pichiomycetes</taxon>
        <taxon>Pichiales</taxon>
        <taxon>Pichiaceae</taxon>
        <taxon>Ogataea</taxon>
        <taxon>Ogataea/Candida clade</taxon>
    </lineage>
</organism>
<dbReference type="AlphaFoldDB" id="A0A9W6T391"/>
<protein>
    <submittedName>
        <fullName evidence="3">Unnamed protein product</fullName>
    </submittedName>
</protein>
<dbReference type="EMBL" id="BSXN01002199">
    <property type="protein sequence ID" value="GME75886.1"/>
    <property type="molecule type" value="Genomic_DNA"/>
</dbReference>
<proteinExistence type="predicted"/>
<dbReference type="Proteomes" id="UP001165120">
    <property type="component" value="Unassembled WGS sequence"/>
</dbReference>
<feature type="region of interest" description="Disordered" evidence="1">
    <location>
        <begin position="1"/>
        <end position="98"/>
    </location>
</feature>
<dbReference type="SMART" id="SM01205">
    <property type="entry name" value="FKS1_dom1"/>
    <property type="match status" value="1"/>
</dbReference>
<dbReference type="PANTHER" id="PTHR12741">
    <property type="entry name" value="LYST-INTERACTING PROTEIN LIP5 DOPAMINE RESPONSIVE PROTEIN DRG-1"/>
    <property type="match status" value="1"/>
</dbReference>
<feature type="compositionally biased region" description="Low complexity" evidence="1">
    <location>
        <begin position="17"/>
        <end position="32"/>
    </location>
</feature>
<evidence type="ECO:0000313" key="3">
    <source>
        <dbReference type="EMBL" id="GME75886.1"/>
    </source>
</evidence>
<dbReference type="PANTHER" id="PTHR12741:SF97">
    <property type="entry name" value="1,3-BETA-GLUCAN SYNTHASE"/>
    <property type="match status" value="1"/>
</dbReference>
<gene>
    <name evidence="3" type="ORF">Cboi02_000496600</name>
</gene>
<reference evidence="3" key="1">
    <citation type="submission" date="2023-04" db="EMBL/GenBank/DDBJ databases">
        <title>Candida boidinii NBRC 10035.</title>
        <authorList>
            <person name="Ichikawa N."/>
            <person name="Sato H."/>
            <person name="Tonouchi N."/>
        </authorList>
    </citation>
    <scope>NUCLEOTIDE SEQUENCE</scope>
    <source>
        <strain evidence="3">NBRC 10035</strain>
    </source>
</reference>
<keyword evidence="4" id="KW-1185">Reference proteome</keyword>
<feature type="compositionally biased region" description="Basic and acidic residues" evidence="1">
    <location>
        <begin position="33"/>
        <end position="42"/>
    </location>
</feature>
<dbReference type="GO" id="GO:0003843">
    <property type="term" value="F:1,3-beta-D-glucan synthase activity"/>
    <property type="evidence" value="ECO:0007669"/>
    <property type="project" value="TreeGrafter"/>
</dbReference>
<dbReference type="GO" id="GO:0051278">
    <property type="term" value="P:fungal-type cell wall polysaccharide biosynthetic process"/>
    <property type="evidence" value="ECO:0007669"/>
    <property type="project" value="TreeGrafter"/>
</dbReference>
<evidence type="ECO:0000313" key="4">
    <source>
        <dbReference type="Proteomes" id="UP001165120"/>
    </source>
</evidence>
<evidence type="ECO:0000259" key="2">
    <source>
        <dbReference type="SMART" id="SM01205"/>
    </source>
</evidence>
<name>A0A9W6T391_CANBO</name>
<sequence length="561" mass="64200">MSFMNRKTSNDNERQISESSSYYEGDSSVESSIGKDKEKDTSSRLSAFKQRQEAHINVSNSGSHHTPKSFGKSSTETLQESIEDLTIKNKPIREEEESIESLPMSVFIEMTKEDDISRLNDEEKGLAPNALATKKSAQTFSEASSIINPSAYLGVSKRNDSKNPSNKISALINTSQNNISSSIDHINNTIKETRNFVDSSTTANSNLYHRDNIDSTSQTDKDKNLTSLFNLKSNSTFNSDLDRVLDFQPLFTKGDFHLYPVWVHSNDCPIDINNIQSIFISLQNIFHFQEDNVRNMFHYLLSLLDSRASRWGTEKALISLYKDYIAGSNANYKKWYHACSIEKLDFLAANNDYPVESNENSSSGKAKNRHDNLNNNSSNWKTFDELYNPNFQTPQDMTVKISIYLLCWGEANNVRFAPECLCFIVKCCIDHYESPNVKKETMLGKFRSKEKLAREASTEDKPLTFLENAITPLYNFIVDQSFIKINDGLYKKNKDHSKIIGYDDVNQLFWYKEGLTRINLISAPSVKIMDAHPSKRYHLLNDANWNKAFRKTFHDHLSEEF</sequence>
<dbReference type="GO" id="GO:0005886">
    <property type="term" value="C:plasma membrane"/>
    <property type="evidence" value="ECO:0007669"/>
    <property type="project" value="TreeGrafter"/>
</dbReference>
<dbReference type="Pfam" id="PF14288">
    <property type="entry name" value="FKS1_dom1"/>
    <property type="match status" value="1"/>
</dbReference>
<dbReference type="InterPro" id="IPR026899">
    <property type="entry name" value="FKS1-like_dom1"/>
</dbReference>
<comment type="caution">
    <text evidence="3">The sequence shown here is derived from an EMBL/GenBank/DDBJ whole genome shotgun (WGS) entry which is preliminary data.</text>
</comment>
<evidence type="ECO:0000256" key="1">
    <source>
        <dbReference type="SAM" id="MobiDB-lite"/>
    </source>
</evidence>
<feature type="domain" description="1,3-beta-glucan synthase component FKS1-like" evidence="2">
    <location>
        <begin position="395"/>
        <end position="523"/>
    </location>
</feature>
<accession>A0A9W6T391</accession>